<sequence>MYLIYFTFHLFHFSFSLTFLYFSLISPLSYTSTALPLSRLHVFSFLTVSLVALFHSLFFFLLRCLHFHTHLYYFYPAFIH</sequence>
<name>A0A3L6LCR4_9TRYP</name>
<keyword evidence="1" id="KW-0812">Transmembrane</keyword>
<feature type="transmembrane region" description="Helical" evidence="1">
    <location>
        <begin position="7"/>
        <end position="30"/>
    </location>
</feature>
<reference evidence="2" key="1">
    <citation type="submission" date="2018-09" db="EMBL/GenBank/DDBJ databases">
        <title>whole genome sequence of T. equiperdum IVM-t1 strain.</title>
        <authorList>
            <person name="Suganuma K."/>
        </authorList>
    </citation>
    <scope>NUCLEOTIDE SEQUENCE [LARGE SCALE GENOMIC DNA]</scope>
    <source>
        <strain evidence="2">IVM-t1</strain>
    </source>
</reference>
<dbReference type="Proteomes" id="UP000266743">
    <property type="component" value="Chromosome 1"/>
</dbReference>
<gene>
    <name evidence="2" type="ORF">DPX39_010040000</name>
</gene>
<keyword evidence="1" id="KW-0472">Membrane</keyword>
<accession>A0A3L6LCR4</accession>
<dbReference type="EMBL" id="QSBY01000001">
    <property type="protein sequence ID" value="RHW74432.1"/>
    <property type="molecule type" value="Genomic_DNA"/>
</dbReference>
<evidence type="ECO:0000313" key="2">
    <source>
        <dbReference type="EMBL" id="RHW74432.1"/>
    </source>
</evidence>
<dbReference type="AlphaFoldDB" id="A0A3L6LCR4"/>
<evidence type="ECO:0000256" key="1">
    <source>
        <dbReference type="SAM" id="Phobius"/>
    </source>
</evidence>
<keyword evidence="1" id="KW-1133">Transmembrane helix</keyword>
<proteinExistence type="predicted"/>
<protein>
    <submittedName>
        <fullName evidence="2">Uncharacterized protein</fullName>
    </submittedName>
</protein>
<comment type="caution">
    <text evidence="2">The sequence shown here is derived from an EMBL/GenBank/DDBJ whole genome shotgun (WGS) entry which is preliminary data.</text>
</comment>
<feature type="transmembrane region" description="Helical" evidence="1">
    <location>
        <begin position="42"/>
        <end position="62"/>
    </location>
</feature>
<organism evidence="2">
    <name type="scientific">Trypanosoma brucei equiperdum</name>
    <dbReference type="NCBI Taxonomy" id="630700"/>
    <lineage>
        <taxon>Eukaryota</taxon>
        <taxon>Discoba</taxon>
        <taxon>Euglenozoa</taxon>
        <taxon>Kinetoplastea</taxon>
        <taxon>Metakinetoplastina</taxon>
        <taxon>Trypanosomatida</taxon>
        <taxon>Trypanosomatidae</taxon>
        <taxon>Trypanosoma</taxon>
    </lineage>
</organism>